<dbReference type="AlphaFoldDB" id="A0A6H1ZCX2"/>
<evidence type="ECO:0000313" key="1">
    <source>
        <dbReference type="EMBL" id="QJA45281.1"/>
    </source>
</evidence>
<gene>
    <name evidence="1" type="ORF">TM448A00204_0026</name>
    <name evidence="2" type="ORF">TM448B00128_0056</name>
</gene>
<dbReference type="EMBL" id="MT143988">
    <property type="protein sequence ID" value="QJA45281.1"/>
    <property type="molecule type" value="Genomic_DNA"/>
</dbReference>
<organism evidence="1">
    <name type="scientific">viral metagenome</name>
    <dbReference type="NCBI Taxonomy" id="1070528"/>
    <lineage>
        <taxon>unclassified sequences</taxon>
        <taxon>metagenomes</taxon>
        <taxon>organismal metagenomes</taxon>
    </lineage>
</organism>
<proteinExistence type="predicted"/>
<sequence length="128" mass="15260">MREELLKKLRVFGLGQLQDLVTLSDILEREGASLGDVKEFLEENLRAVRKNQEEMKKAFEERRKWWKRVGRKCPECGETLDLVPIRAPKGKKNKEGYKSLWSCPGENCLYEKYSKREFKEIIEKLRRR</sequence>
<accession>A0A6H1ZCX2</accession>
<evidence type="ECO:0000313" key="2">
    <source>
        <dbReference type="EMBL" id="QJH93681.1"/>
    </source>
</evidence>
<reference evidence="1" key="1">
    <citation type="submission" date="2020-03" db="EMBL/GenBank/DDBJ databases">
        <title>The deep terrestrial virosphere.</title>
        <authorList>
            <person name="Holmfeldt K."/>
            <person name="Nilsson E."/>
            <person name="Simone D."/>
            <person name="Lopez-Fernandez M."/>
            <person name="Wu X."/>
            <person name="de Brujin I."/>
            <person name="Lundin D."/>
            <person name="Andersson A."/>
            <person name="Bertilsson S."/>
            <person name="Dopson M."/>
        </authorList>
    </citation>
    <scope>NUCLEOTIDE SEQUENCE</scope>
    <source>
        <strain evidence="1">TM448A00204</strain>
        <strain evidence="2">TM448B00128</strain>
    </source>
</reference>
<name>A0A6H1ZCX2_9ZZZZ</name>
<protein>
    <submittedName>
        <fullName evidence="1">Uncharacterized protein</fullName>
    </submittedName>
</protein>
<dbReference type="EMBL" id="MT144590">
    <property type="protein sequence ID" value="QJH93681.1"/>
    <property type="molecule type" value="Genomic_DNA"/>
</dbReference>